<evidence type="ECO:0000256" key="8">
    <source>
        <dbReference type="ARBA" id="ARBA00022792"/>
    </source>
</evidence>
<evidence type="ECO:0000256" key="15">
    <source>
        <dbReference type="ARBA" id="ARBA00031387"/>
    </source>
</evidence>
<evidence type="ECO:0000256" key="16">
    <source>
        <dbReference type="ARBA" id="ARBA00046528"/>
    </source>
</evidence>
<accession>A0A6A6JMN6</accession>
<feature type="transmembrane region" description="Helical" evidence="18">
    <location>
        <begin position="75"/>
        <end position="94"/>
    </location>
</feature>
<dbReference type="GeneID" id="54551306"/>
<sequence>MSPLLRSRATALALQRPTLLYPITFRSSAAARLLSQTAVVNGGGAHGNHYDPPTGWLWGEEPTPGKKKEREDWELIWYFGFFGSLGLATIAYAFKPDTSIQTWALEEARRRLEKEGILPDPDDVKKE</sequence>
<keyword evidence="10" id="KW-0249">Electron transport</keyword>
<evidence type="ECO:0000256" key="10">
    <source>
        <dbReference type="ARBA" id="ARBA00022982"/>
    </source>
</evidence>
<dbReference type="InterPro" id="IPR019329">
    <property type="entry name" value="NADH_UbQ_OxRdtase_ESSS_su"/>
</dbReference>
<proteinExistence type="inferred from homology"/>
<evidence type="ECO:0000256" key="17">
    <source>
        <dbReference type="SAM" id="MobiDB-lite"/>
    </source>
</evidence>
<dbReference type="Proteomes" id="UP000800097">
    <property type="component" value="Unassembled WGS sequence"/>
</dbReference>
<dbReference type="RefSeq" id="XP_033654922.1">
    <property type="nucleotide sequence ID" value="XM_033798131.1"/>
</dbReference>
<evidence type="ECO:0000313" key="20">
    <source>
        <dbReference type="Proteomes" id="UP000800097"/>
    </source>
</evidence>
<dbReference type="EMBL" id="ML986490">
    <property type="protein sequence ID" value="KAF2277383.1"/>
    <property type="molecule type" value="Genomic_DNA"/>
</dbReference>
<keyword evidence="9" id="KW-0809">Transit peptide</keyword>
<keyword evidence="11 18" id="KW-1133">Transmembrane helix</keyword>
<name>A0A6A6JMN6_WESOR</name>
<evidence type="ECO:0000256" key="2">
    <source>
        <dbReference type="ARBA" id="ARBA00004434"/>
    </source>
</evidence>
<evidence type="ECO:0000256" key="5">
    <source>
        <dbReference type="ARBA" id="ARBA00022448"/>
    </source>
</evidence>
<keyword evidence="20" id="KW-1185">Reference proteome</keyword>
<evidence type="ECO:0000256" key="11">
    <source>
        <dbReference type="ARBA" id="ARBA00022989"/>
    </source>
</evidence>
<dbReference type="PANTHER" id="PTHR40637:SF1">
    <property type="entry name" value="ESSS SUBUNIT OF NADH:UBIQUINONE OXIDOREDUCTASE (COMPLEX I) PROTEIN"/>
    <property type="match status" value="1"/>
</dbReference>
<evidence type="ECO:0000256" key="18">
    <source>
        <dbReference type="SAM" id="Phobius"/>
    </source>
</evidence>
<evidence type="ECO:0000256" key="14">
    <source>
        <dbReference type="ARBA" id="ARBA00030753"/>
    </source>
</evidence>
<dbReference type="OrthoDB" id="2147978at2759"/>
<evidence type="ECO:0000256" key="1">
    <source>
        <dbReference type="ARBA" id="ARBA00003195"/>
    </source>
</evidence>
<dbReference type="AlphaFoldDB" id="A0A6A6JMN6"/>
<keyword evidence="7 18" id="KW-0812">Transmembrane</keyword>
<comment type="subunit">
    <text evidence="16">Complex I is composed of 45 different subunits. Interacts with BCAP31.</text>
</comment>
<keyword evidence="12" id="KW-0496">Mitochondrion</keyword>
<evidence type="ECO:0000256" key="6">
    <source>
        <dbReference type="ARBA" id="ARBA00022660"/>
    </source>
</evidence>
<keyword evidence="6" id="KW-0679">Respiratory chain</keyword>
<evidence type="ECO:0000256" key="4">
    <source>
        <dbReference type="ARBA" id="ARBA00018632"/>
    </source>
</evidence>
<evidence type="ECO:0000256" key="3">
    <source>
        <dbReference type="ARBA" id="ARBA00008915"/>
    </source>
</evidence>
<evidence type="ECO:0000256" key="12">
    <source>
        <dbReference type="ARBA" id="ARBA00023128"/>
    </source>
</evidence>
<keyword evidence="8" id="KW-0999">Mitochondrion inner membrane</keyword>
<keyword evidence="13 18" id="KW-0472">Membrane</keyword>
<protein>
    <recommendedName>
        <fullName evidence="4">NADH dehydrogenase [ubiquinone] 1 beta subcomplex subunit 11, mitochondrial</fullName>
    </recommendedName>
    <alternativeName>
        <fullName evidence="15">Complex I-ESSS</fullName>
    </alternativeName>
    <alternativeName>
        <fullName evidence="14">NADH-ubiquinone oxidoreductase ESSS subunit</fullName>
    </alternativeName>
</protein>
<evidence type="ECO:0000256" key="9">
    <source>
        <dbReference type="ARBA" id="ARBA00022946"/>
    </source>
</evidence>
<feature type="region of interest" description="Disordered" evidence="17">
    <location>
        <begin position="43"/>
        <end position="65"/>
    </location>
</feature>
<organism evidence="19 20">
    <name type="scientific">Westerdykella ornata</name>
    <dbReference type="NCBI Taxonomy" id="318751"/>
    <lineage>
        <taxon>Eukaryota</taxon>
        <taxon>Fungi</taxon>
        <taxon>Dikarya</taxon>
        <taxon>Ascomycota</taxon>
        <taxon>Pezizomycotina</taxon>
        <taxon>Dothideomycetes</taxon>
        <taxon>Pleosporomycetidae</taxon>
        <taxon>Pleosporales</taxon>
        <taxon>Sporormiaceae</taxon>
        <taxon>Westerdykella</taxon>
    </lineage>
</organism>
<comment type="similarity">
    <text evidence="3">Belongs to the complex I NDUFB11 subunit family.</text>
</comment>
<evidence type="ECO:0000313" key="19">
    <source>
        <dbReference type="EMBL" id="KAF2277383.1"/>
    </source>
</evidence>
<comment type="subcellular location">
    <subcellularLocation>
        <location evidence="2">Mitochondrion inner membrane</location>
        <topology evidence="2">Single-pass membrane protein</topology>
    </subcellularLocation>
</comment>
<evidence type="ECO:0000256" key="13">
    <source>
        <dbReference type="ARBA" id="ARBA00023136"/>
    </source>
</evidence>
<dbReference type="Pfam" id="PF10183">
    <property type="entry name" value="ESSS"/>
    <property type="match status" value="1"/>
</dbReference>
<keyword evidence="5" id="KW-0813">Transport</keyword>
<gene>
    <name evidence="19" type="ORF">EI97DRAFT_432258</name>
</gene>
<evidence type="ECO:0000256" key="7">
    <source>
        <dbReference type="ARBA" id="ARBA00022692"/>
    </source>
</evidence>
<dbReference type="GO" id="GO:0005743">
    <property type="term" value="C:mitochondrial inner membrane"/>
    <property type="evidence" value="ECO:0007669"/>
    <property type="project" value="UniProtKB-SubCell"/>
</dbReference>
<dbReference type="PANTHER" id="PTHR40637">
    <property type="entry name" value="ESSS SUBUNIT OF NADH:UBIQUINONE OXIDOREDUCTASE (COMPLEX I) PROTEIN"/>
    <property type="match status" value="1"/>
</dbReference>
<comment type="function">
    <text evidence="1">Accessory subunit of the mitochondrial membrane respiratory chain NADH dehydrogenase (Complex I), that is believed not to be involved in catalysis. Complex I functions in the transfer of electrons from NADH to the respiratory chain. The immediate electron acceptor for the enzyme is believed to be ubiquinone.</text>
</comment>
<reference evidence="19" key="1">
    <citation type="journal article" date="2020" name="Stud. Mycol.">
        <title>101 Dothideomycetes genomes: a test case for predicting lifestyles and emergence of pathogens.</title>
        <authorList>
            <person name="Haridas S."/>
            <person name="Albert R."/>
            <person name="Binder M."/>
            <person name="Bloem J."/>
            <person name="Labutti K."/>
            <person name="Salamov A."/>
            <person name="Andreopoulos B."/>
            <person name="Baker S."/>
            <person name="Barry K."/>
            <person name="Bills G."/>
            <person name="Bluhm B."/>
            <person name="Cannon C."/>
            <person name="Castanera R."/>
            <person name="Culley D."/>
            <person name="Daum C."/>
            <person name="Ezra D."/>
            <person name="Gonzalez J."/>
            <person name="Henrissat B."/>
            <person name="Kuo A."/>
            <person name="Liang C."/>
            <person name="Lipzen A."/>
            <person name="Lutzoni F."/>
            <person name="Magnuson J."/>
            <person name="Mondo S."/>
            <person name="Nolan M."/>
            <person name="Ohm R."/>
            <person name="Pangilinan J."/>
            <person name="Park H.-J."/>
            <person name="Ramirez L."/>
            <person name="Alfaro M."/>
            <person name="Sun H."/>
            <person name="Tritt A."/>
            <person name="Yoshinaga Y."/>
            <person name="Zwiers L.-H."/>
            <person name="Turgeon B."/>
            <person name="Goodwin S."/>
            <person name="Spatafora J."/>
            <person name="Crous P."/>
            <person name="Grigoriev I."/>
        </authorList>
    </citation>
    <scope>NUCLEOTIDE SEQUENCE</scope>
    <source>
        <strain evidence="19">CBS 379.55</strain>
    </source>
</reference>